<feature type="region of interest" description="Disordered" evidence="1">
    <location>
        <begin position="88"/>
        <end position="142"/>
    </location>
</feature>
<proteinExistence type="predicted"/>
<dbReference type="Proteomes" id="UP001056384">
    <property type="component" value="Chromosome 15"/>
</dbReference>
<dbReference type="EMBL" id="CP099432">
    <property type="protein sequence ID" value="USW59711.1"/>
    <property type="molecule type" value="Genomic_DNA"/>
</dbReference>
<organism evidence="2 3">
    <name type="scientific">Septoria linicola</name>
    <dbReference type="NCBI Taxonomy" id="215465"/>
    <lineage>
        <taxon>Eukaryota</taxon>
        <taxon>Fungi</taxon>
        <taxon>Dikarya</taxon>
        <taxon>Ascomycota</taxon>
        <taxon>Pezizomycotina</taxon>
        <taxon>Dothideomycetes</taxon>
        <taxon>Dothideomycetidae</taxon>
        <taxon>Mycosphaerellales</taxon>
        <taxon>Mycosphaerellaceae</taxon>
        <taxon>Septoria</taxon>
    </lineage>
</organism>
<feature type="compositionally biased region" description="Polar residues" evidence="1">
    <location>
        <begin position="126"/>
        <end position="138"/>
    </location>
</feature>
<evidence type="ECO:0000313" key="3">
    <source>
        <dbReference type="Proteomes" id="UP001056384"/>
    </source>
</evidence>
<evidence type="ECO:0000313" key="2">
    <source>
        <dbReference type="EMBL" id="USW59711.1"/>
    </source>
</evidence>
<feature type="region of interest" description="Disordered" evidence="1">
    <location>
        <begin position="1"/>
        <end position="57"/>
    </location>
</feature>
<reference evidence="2" key="1">
    <citation type="submission" date="2022-06" db="EMBL/GenBank/DDBJ databases">
        <title>Complete genome sequences of two strains of the flax pathogen Septoria linicola.</title>
        <authorList>
            <person name="Lapalu N."/>
            <person name="Simon A."/>
            <person name="Demenou B."/>
            <person name="Paumier D."/>
            <person name="Guillot M.-P."/>
            <person name="Gout L."/>
            <person name="Valade R."/>
        </authorList>
    </citation>
    <scope>NUCLEOTIDE SEQUENCE</scope>
    <source>
        <strain evidence="2">SE15195</strain>
    </source>
</reference>
<gene>
    <name evidence="2" type="ORF">Slin15195_G130300</name>
</gene>
<name>A0A9Q9BB65_9PEZI</name>
<feature type="compositionally biased region" description="Basic residues" evidence="1">
    <location>
        <begin position="1"/>
        <end position="10"/>
    </location>
</feature>
<protein>
    <submittedName>
        <fullName evidence="2">Uncharacterized protein</fullName>
    </submittedName>
</protein>
<keyword evidence="3" id="KW-1185">Reference proteome</keyword>
<evidence type="ECO:0000256" key="1">
    <source>
        <dbReference type="SAM" id="MobiDB-lite"/>
    </source>
</evidence>
<accession>A0A9Q9BB65</accession>
<dbReference type="AlphaFoldDB" id="A0A9Q9BB65"/>
<feature type="compositionally biased region" description="Polar residues" evidence="1">
    <location>
        <begin position="47"/>
        <end position="57"/>
    </location>
</feature>
<sequence>MAHATNKRSRSALGDDDDDDITHSAPKRFRPSRSPLPATTALLTPHSVPSSPTGAAIWSSTGGVDLARVNERLLKRIQASNIISAVVSTSDADSEDEWRRQYATDDDDSSQGAGWVTPDQYGERSTPVTSHGSDTSDTADCVPLESAFVKKRRKIRAPSEWDPHQDYGPQHAHRRNESIEIFICEGLVDSSGTCTSRGKIAPSAPQTSRYTRRPLRLKRRRTLKPTVDHQTVASSCGLRRESSGMVVEKHVQVRSSTMRTRSGRVYERRI</sequence>